<organism evidence="3 4">
    <name type="scientific">Kordia periserrulae</name>
    <dbReference type="NCBI Taxonomy" id="701523"/>
    <lineage>
        <taxon>Bacteria</taxon>
        <taxon>Pseudomonadati</taxon>
        <taxon>Bacteroidota</taxon>
        <taxon>Flavobacteriia</taxon>
        <taxon>Flavobacteriales</taxon>
        <taxon>Flavobacteriaceae</taxon>
        <taxon>Kordia</taxon>
    </lineage>
</organism>
<protein>
    <recommendedName>
        <fullName evidence="2">DUF6576 domain-containing protein</fullName>
    </recommendedName>
</protein>
<evidence type="ECO:0000259" key="2">
    <source>
        <dbReference type="Pfam" id="PF20216"/>
    </source>
</evidence>
<reference evidence="3 4" key="1">
    <citation type="submission" date="2018-04" db="EMBL/GenBank/DDBJ databases">
        <title>Genomic Encyclopedia of Archaeal and Bacterial Type Strains, Phase II (KMG-II): from individual species to whole genera.</title>
        <authorList>
            <person name="Goeker M."/>
        </authorList>
    </citation>
    <scope>NUCLEOTIDE SEQUENCE [LARGE SCALE GENOMIC DNA]</scope>
    <source>
        <strain evidence="3 4">DSM 25731</strain>
    </source>
</reference>
<dbReference type="Pfam" id="PF20216">
    <property type="entry name" value="DUF6576"/>
    <property type="match status" value="1"/>
</dbReference>
<keyword evidence="1" id="KW-1133">Transmembrane helix</keyword>
<sequence>MDIMLYISIAVIGIFIYIKFFKSNTESAGISRRSTQKYQTIDDEFNAKRKAKQERVDRILEKINEKGVDSLTAKEKALLDEYSNAN</sequence>
<evidence type="ECO:0000313" key="4">
    <source>
        <dbReference type="Proteomes" id="UP000244090"/>
    </source>
</evidence>
<dbReference type="InterPro" id="IPR046483">
    <property type="entry name" value="DUF6576"/>
</dbReference>
<feature type="domain" description="DUF6576" evidence="2">
    <location>
        <begin position="39"/>
        <end position="84"/>
    </location>
</feature>
<keyword evidence="1" id="KW-0472">Membrane</keyword>
<dbReference type="AlphaFoldDB" id="A0A2T6C154"/>
<feature type="transmembrane region" description="Helical" evidence="1">
    <location>
        <begin position="6"/>
        <end position="22"/>
    </location>
</feature>
<gene>
    <name evidence="3" type="ORF">C8N46_103150</name>
</gene>
<dbReference type="OrthoDB" id="1264007at2"/>
<keyword evidence="1" id="KW-0812">Transmembrane</keyword>
<evidence type="ECO:0000313" key="3">
    <source>
        <dbReference type="EMBL" id="PTX62052.1"/>
    </source>
</evidence>
<dbReference type="EMBL" id="QBKT01000003">
    <property type="protein sequence ID" value="PTX62052.1"/>
    <property type="molecule type" value="Genomic_DNA"/>
</dbReference>
<evidence type="ECO:0000256" key="1">
    <source>
        <dbReference type="SAM" id="Phobius"/>
    </source>
</evidence>
<accession>A0A2T6C154</accession>
<comment type="caution">
    <text evidence="3">The sequence shown here is derived from an EMBL/GenBank/DDBJ whole genome shotgun (WGS) entry which is preliminary data.</text>
</comment>
<dbReference type="Proteomes" id="UP000244090">
    <property type="component" value="Unassembled WGS sequence"/>
</dbReference>
<proteinExistence type="predicted"/>
<keyword evidence="4" id="KW-1185">Reference proteome</keyword>
<name>A0A2T6C154_9FLAO</name>